<dbReference type="Proteomes" id="UP001165190">
    <property type="component" value="Unassembled WGS sequence"/>
</dbReference>
<accession>A0A9W7I304</accession>
<organism evidence="1 2">
    <name type="scientific">Hibiscus trionum</name>
    <name type="common">Flower of an hour</name>
    <dbReference type="NCBI Taxonomy" id="183268"/>
    <lineage>
        <taxon>Eukaryota</taxon>
        <taxon>Viridiplantae</taxon>
        <taxon>Streptophyta</taxon>
        <taxon>Embryophyta</taxon>
        <taxon>Tracheophyta</taxon>
        <taxon>Spermatophyta</taxon>
        <taxon>Magnoliopsida</taxon>
        <taxon>eudicotyledons</taxon>
        <taxon>Gunneridae</taxon>
        <taxon>Pentapetalae</taxon>
        <taxon>rosids</taxon>
        <taxon>malvids</taxon>
        <taxon>Malvales</taxon>
        <taxon>Malvaceae</taxon>
        <taxon>Malvoideae</taxon>
        <taxon>Hibiscus</taxon>
    </lineage>
</organism>
<evidence type="ECO:0000313" key="2">
    <source>
        <dbReference type="Proteomes" id="UP001165190"/>
    </source>
</evidence>
<evidence type="ECO:0000313" key="1">
    <source>
        <dbReference type="EMBL" id="GMI87203.1"/>
    </source>
</evidence>
<sequence length="118" mass="13312">MWIRLLLNSLWGPFSEFIDYFSSHELISIPTNLNNIAWIKSGLENNCLRIPSNATCQRMSQGATPIMQIKISDLHTKSDPMRFNDGQNKLTGMSTKVLPTQVMPKQTCIIRSEAEGLS</sequence>
<name>A0A9W7I304_HIBTR</name>
<dbReference type="OrthoDB" id="2143914at2759"/>
<keyword evidence="2" id="KW-1185">Reference proteome</keyword>
<protein>
    <submittedName>
        <fullName evidence="1">Uncharacterized protein</fullName>
    </submittedName>
</protein>
<reference evidence="1" key="1">
    <citation type="submission" date="2023-05" db="EMBL/GenBank/DDBJ databases">
        <title>Genome and transcriptome analyses reveal genes involved in the formation of fine ridges on petal epidermal cells in Hibiscus trionum.</title>
        <authorList>
            <person name="Koshimizu S."/>
            <person name="Masuda S."/>
            <person name="Ishii T."/>
            <person name="Shirasu K."/>
            <person name="Hoshino A."/>
            <person name="Arita M."/>
        </authorList>
    </citation>
    <scope>NUCLEOTIDE SEQUENCE</scope>
    <source>
        <strain evidence="1">Hamamatsu line</strain>
    </source>
</reference>
<proteinExistence type="predicted"/>
<dbReference type="AlphaFoldDB" id="A0A9W7I304"/>
<gene>
    <name evidence="1" type="ORF">HRI_002389600</name>
</gene>
<comment type="caution">
    <text evidence="1">The sequence shown here is derived from an EMBL/GenBank/DDBJ whole genome shotgun (WGS) entry which is preliminary data.</text>
</comment>
<dbReference type="EMBL" id="BSYR01000022">
    <property type="protein sequence ID" value="GMI87203.1"/>
    <property type="molecule type" value="Genomic_DNA"/>
</dbReference>